<sequence>MKIVLTGSLGCIGKPLTQNLVNNGHSVIVISSKPERQEEIEMLGAKAAIGSMQDVDFLINTFKGADAVYLMIAWDAIGNIFDKKINFPTEFINIAEKYKQSVKQSGVKKVVLLSSIGAHTNQGIGSLSIYKGMEDTMNQLPADVSIKFMRPVAFYPNLFRFMQSIRTEEAIIQSYGGNTKEPWVSPLDISNVIVEELDKPFEGKSFRYIASDEISPSEVATILGEAIGNRKLKWQTVSAEQLLNGMQVSGMNEWVAKGFIEMQAAQGTGILYEDFYKNKPELGKVKMTEFAKEFASVYNQ</sequence>
<dbReference type="EMBL" id="DPMF01000067">
    <property type="protein sequence ID" value="HCV79999.1"/>
    <property type="molecule type" value="Genomic_DNA"/>
</dbReference>
<dbReference type="Pfam" id="PF13460">
    <property type="entry name" value="NAD_binding_10"/>
    <property type="match status" value="1"/>
</dbReference>
<dbReference type="Gene3D" id="3.40.50.720">
    <property type="entry name" value="NAD(P)-binding Rossmann-like Domain"/>
    <property type="match status" value="1"/>
</dbReference>
<comment type="caution">
    <text evidence="2">The sequence shown here is derived from an EMBL/GenBank/DDBJ whole genome shotgun (WGS) entry which is preliminary data.</text>
</comment>
<dbReference type="SUPFAM" id="SSF51735">
    <property type="entry name" value="NAD(P)-binding Rossmann-fold domains"/>
    <property type="match status" value="1"/>
</dbReference>
<dbReference type="InterPro" id="IPR051604">
    <property type="entry name" value="Ergot_Alk_Oxidoreductase"/>
</dbReference>
<dbReference type="RefSeq" id="WP_273299861.1">
    <property type="nucleotide sequence ID" value="NZ_CAJXAW010000012.1"/>
</dbReference>
<dbReference type="InterPro" id="IPR016040">
    <property type="entry name" value="NAD(P)-bd_dom"/>
</dbReference>
<reference evidence="2 3" key="1">
    <citation type="journal article" date="2018" name="Nat. Biotechnol.">
        <title>A standardized bacterial taxonomy based on genome phylogeny substantially revises the tree of life.</title>
        <authorList>
            <person name="Parks D.H."/>
            <person name="Chuvochina M."/>
            <person name="Waite D.W."/>
            <person name="Rinke C."/>
            <person name="Skarshewski A."/>
            <person name="Chaumeil P.A."/>
            <person name="Hugenholtz P."/>
        </authorList>
    </citation>
    <scope>NUCLEOTIDE SEQUENCE [LARGE SCALE GENOMIC DNA]</scope>
    <source>
        <strain evidence="2">UBA9359</strain>
    </source>
</reference>
<accession>A0A3D5IVT8</accession>
<dbReference type="AlphaFoldDB" id="A0A3D5IVT8"/>
<dbReference type="Proteomes" id="UP000264330">
    <property type="component" value="Unassembled WGS sequence"/>
</dbReference>
<dbReference type="Gene3D" id="3.90.25.10">
    <property type="entry name" value="UDP-galactose 4-epimerase, domain 1"/>
    <property type="match status" value="1"/>
</dbReference>
<protein>
    <submittedName>
        <fullName evidence="2">NAD-dependent dehydratase</fullName>
    </submittedName>
</protein>
<proteinExistence type="predicted"/>
<feature type="domain" description="NAD(P)-binding" evidence="1">
    <location>
        <begin position="7"/>
        <end position="121"/>
    </location>
</feature>
<gene>
    <name evidence="2" type="ORF">DGQ38_03010</name>
</gene>
<evidence type="ECO:0000313" key="2">
    <source>
        <dbReference type="EMBL" id="HCV79999.1"/>
    </source>
</evidence>
<name>A0A3D5IVT8_9FLAO</name>
<dbReference type="PANTHER" id="PTHR43162:SF1">
    <property type="entry name" value="PRESTALK A DIFFERENTIATION PROTEIN A"/>
    <property type="match status" value="1"/>
</dbReference>
<dbReference type="PANTHER" id="PTHR43162">
    <property type="match status" value="1"/>
</dbReference>
<evidence type="ECO:0000259" key="1">
    <source>
        <dbReference type="Pfam" id="PF13460"/>
    </source>
</evidence>
<evidence type="ECO:0000313" key="3">
    <source>
        <dbReference type="Proteomes" id="UP000264330"/>
    </source>
</evidence>
<dbReference type="InterPro" id="IPR036291">
    <property type="entry name" value="NAD(P)-bd_dom_sf"/>
</dbReference>
<organism evidence="2 3">
    <name type="scientific">Zunongwangia profunda</name>
    <dbReference type="NCBI Taxonomy" id="398743"/>
    <lineage>
        <taxon>Bacteria</taxon>
        <taxon>Pseudomonadati</taxon>
        <taxon>Bacteroidota</taxon>
        <taxon>Flavobacteriia</taxon>
        <taxon>Flavobacteriales</taxon>
        <taxon>Flavobacteriaceae</taxon>
        <taxon>Zunongwangia</taxon>
    </lineage>
</organism>